<dbReference type="GeneID" id="4363472"/>
<gene>
    <name evidence="1" type="ORF">CRV027</name>
</gene>
<name>Q070M4_CPRVZ</name>
<dbReference type="EMBL" id="DQ356948">
    <property type="protein sequence ID" value="ABJ08918.1"/>
    <property type="molecule type" value="Genomic_DNA"/>
</dbReference>
<dbReference type="Proteomes" id="UP000011300">
    <property type="component" value="Segment"/>
</dbReference>
<organismHost>
    <name type="scientific">Crocodylus johnstoni</name>
    <name type="common">Australian freshwater crocodile</name>
    <dbReference type="NCBI Taxonomy" id="184234"/>
</organismHost>
<evidence type="ECO:0000313" key="2">
    <source>
        <dbReference type="Proteomes" id="UP000011300"/>
    </source>
</evidence>
<reference evidence="1 2" key="1">
    <citation type="journal article" date="2006" name="J. Virol.">
        <title>Genome of crocodilepox virus.</title>
        <authorList>
            <person name="Afonso C.L."/>
            <person name="Tulman E.R."/>
            <person name="Delhon G."/>
            <person name="Lu Z."/>
            <person name="Viljoen G.J."/>
            <person name="Wallace D.B."/>
            <person name="Kutish G.F."/>
            <person name="Rock D.L."/>
        </authorList>
    </citation>
    <scope>NUCLEOTIDE SEQUENCE [LARGE SCALE GENOMIC DNA]</scope>
    <source>
        <strain evidence="2">Isolate Crocodylus niloticus/Zimbabwe/Ume/2001</strain>
    </source>
</reference>
<keyword evidence="2" id="KW-1185">Reference proteome</keyword>
<organismHost>
    <name type="scientific">Crocodylus porosus</name>
    <name type="common">Saltwater crocodile</name>
    <name type="synonym">Estuarine crocodile</name>
    <dbReference type="NCBI Taxonomy" id="8502"/>
</organismHost>
<dbReference type="KEGG" id="vg:4363472"/>
<accession>Q070M4</accession>
<evidence type="ECO:0000313" key="1">
    <source>
        <dbReference type="EMBL" id="ABJ08918.1"/>
    </source>
</evidence>
<dbReference type="RefSeq" id="YP_784217.1">
    <property type="nucleotide sequence ID" value="NC_008030.1"/>
</dbReference>
<organismHost>
    <name type="scientific">Crocodylus niloticus</name>
    <name type="common">Nile crocodile</name>
    <name type="synonym">African crocodile</name>
    <dbReference type="NCBI Taxonomy" id="8501"/>
</organismHost>
<proteinExistence type="predicted"/>
<protein>
    <submittedName>
        <fullName evidence="1">Uncharacterized protein</fullName>
    </submittedName>
</protein>
<organism evidence="1 2">
    <name type="scientific">Nile crocodilepox virus (isolate Crocodylus niloticus/Zimbabwe/Ume/2001)</name>
    <name type="common">CRV</name>
    <dbReference type="NCBI Taxonomy" id="1289473"/>
    <lineage>
        <taxon>Viruses</taxon>
        <taxon>Varidnaviria</taxon>
        <taxon>Bamfordvirae</taxon>
        <taxon>Nucleocytoviricota</taxon>
        <taxon>Pokkesviricetes</taxon>
        <taxon>Chitovirales</taxon>
        <taxon>Poxviridae</taxon>
        <taxon>Chordopoxvirinae</taxon>
        <taxon>Crocodylidpoxvirus</taxon>
        <taxon>Crocodylidpoxvirus nilecrocodilepox</taxon>
        <taxon>Nile crocodilepox virus</taxon>
    </lineage>
</organism>
<sequence length="248" mass="28923">MFKLPCLIQVGNIGRLRAFGYDELIDFGVLNSDWILNERDNVITIQNVYPTCDPRFCDVEEYIYLCLGNSVIINTRYVNFRSVDFFVTSTFCGETTFYRLYNNKVLAHNRYPILYFPLALEPEEHKHISPVSSSMAAFVRVMTPDFSFVVSNCRRYREDFGLEDFLGVNYRGVCMVSGVPSYPRVSHEYFQASDPWCLYVAEDGRKVREIRIRCMDHVARARAVEEYRGDLVMLLPSFRFLIVVKLKT</sequence>